<comment type="caution">
    <text evidence="4">The sequence shown here is derived from an EMBL/GenBank/DDBJ whole genome shotgun (WGS) entry which is preliminary data.</text>
</comment>
<proteinExistence type="predicted"/>
<dbReference type="InterPro" id="IPR000644">
    <property type="entry name" value="CBS_dom"/>
</dbReference>
<name>A0A964UM48_9ACTN</name>
<dbReference type="InterPro" id="IPR007055">
    <property type="entry name" value="BON_dom"/>
</dbReference>
<gene>
    <name evidence="4" type="ORF">GUY60_02225</name>
</gene>
<dbReference type="InterPro" id="IPR017080">
    <property type="entry name" value="UCP036990_CBS_BON"/>
</dbReference>
<dbReference type="InterPro" id="IPR046342">
    <property type="entry name" value="CBS_dom_sf"/>
</dbReference>
<dbReference type="InterPro" id="IPR051257">
    <property type="entry name" value="Diverse_CBS-Domain"/>
</dbReference>
<dbReference type="OrthoDB" id="2111978at2"/>
<evidence type="ECO:0000256" key="1">
    <source>
        <dbReference type="ARBA" id="ARBA00023122"/>
    </source>
</evidence>
<dbReference type="Proteomes" id="UP000598297">
    <property type="component" value="Unassembled WGS sequence"/>
</dbReference>
<dbReference type="SUPFAM" id="SSF54631">
    <property type="entry name" value="CBS-domain pair"/>
    <property type="match status" value="1"/>
</dbReference>
<protein>
    <submittedName>
        <fullName evidence="4">CBS domain-containing protein</fullName>
    </submittedName>
</protein>
<dbReference type="Pfam" id="PF00571">
    <property type="entry name" value="CBS"/>
    <property type="match status" value="2"/>
</dbReference>
<keyword evidence="5" id="KW-1185">Reference proteome</keyword>
<keyword evidence="1 2" id="KW-0129">CBS domain</keyword>
<dbReference type="PROSITE" id="PS51371">
    <property type="entry name" value="CBS"/>
    <property type="match status" value="2"/>
</dbReference>
<dbReference type="AlphaFoldDB" id="A0A964UM48"/>
<dbReference type="PANTHER" id="PTHR43080:SF29">
    <property type="entry name" value="OS02G0818000 PROTEIN"/>
    <property type="match status" value="1"/>
</dbReference>
<dbReference type="EMBL" id="JAAAHS010000008">
    <property type="protein sequence ID" value="NBE50263.1"/>
    <property type="molecule type" value="Genomic_DNA"/>
</dbReference>
<feature type="domain" description="CBS" evidence="3">
    <location>
        <begin position="12"/>
        <end position="70"/>
    </location>
</feature>
<accession>A0A964UM48</accession>
<evidence type="ECO:0000259" key="3">
    <source>
        <dbReference type="PROSITE" id="PS51371"/>
    </source>
</evidence>
<feature type="domain" description="CBS" evidence="3">
    <location>
        <begin position="90"/>
        <end position="146"/>
    </location>
</feature>
<dbReference type="Pfam" id="PF04972">
    <property type="entry name" value="BON"/>
    <property type="match status" value="1"/>
</dbReference>
<evidence type="ECO:0000313" key="4">
    <source>
        <dbReference type="EMBL" id="NBE50263.1"/>
    </source>
</evidence>
<organism evidence="4 5">
    <name type="scientific">Streptomyces boluensis</name>
    <dbReference type="NCBI Taxonomy" id="1775135"/>
    <lineage>
        <taxon>Bacteria</taxon>
        <taxon>Bacillati</taxon>
        <taxon>Actinomycetota</taxon>
        <taxon>Actinomycetes</taxon>
        <taxon>Kitasatosporales</taxon>
        <taxon>Streptomycetaceae</taxon>
        <taxon>Streptomyces</taxon>
    </lineage>
</organism>
<sequence length="212" mass="23191">MLTHWYTVSDVMSHTVVAVGRGASYKEAVELMRQWKVGALPVLEGEGRVVGLVSEADLLPGEEFRREDPRLSERDHEAVEAAAVLVEDLMSSPAVTVRAHATLSEAARVMARKAVRQLPVVNAVGMLEGVVSRGDLLKVFLRSDEEIEEEVHRVIDELPLPGPLDVTVQDGIATLRGPLRDRALIPLIARVLRTVEGLVDVRLDLVAQSASR</sequence>
<dbReference type="Gene3D" id="3.10.580.10">
    <property type="entry name" value="CBS-domain"/>
    <property type="match status" value="1"/>
</dbReference>
<dbReference type="PANTHER" id="PTHR43080">
    <property type="entry name" value="CBS DOMAIN-CONTAINING PROTEIN CBSX3, MITOCHONDRIAL"/>
    <property type="match status" value="1"/>
</dbReference>
<dbReference type="PIRSF" id="PIRSF036990">
    <property type="entry name" value="UCP036990_CBS_BON"/>
    <property type="match status" value="1"/>
</dbReference>
<evidence type="ECO:0000313" key="5">
    <source>
        <dbReference type="Proteomes" id="UP000598297"/>
    </source>
</evidence>
<reference evidence="4" key="1">
    <citation type="submission" date="2020-01" db="EMBL/GenBank/DDBJ databases">
        <title>Whole-genome analyses of novel actinobacteria.</title>
        <authorList>
            <person name="Sahin N."/>
        </authorList>
    </citation>
    <scope>NUCLEOTIDE SEQUENCE</scope>
    <source>
        <strain evidence="4">YC537</strain>
    </source>
</reference>
<dbReference type="SMART" id="SM00116">
    <property type="entry name" value="CBS"/>
    <property type="match status" value="2"/>
</dbReference>
<dbReference type="CDD" id="cd04586">
    <property type="entry name" value="CBS_pair_BON_assoc"/>
    <property type="match status" value="1"/>
</dbReference>
<dbReference type="RefSeq" id="WP_161693150.1">
    <property type="nucleotide sequence ID" value="NZ_JAAAHS010000008.1"/>
</dbReference>
<evidence type="ECO:0000256" key="2">
    <source>
        <dbReference type="PROSITE-ProRule" id="PRU00703"/>
    </source>
</evidence>